<dbReference type="PANTHER" id="PTHR13847">
    <property type="entry name" value="SARCOSINE DEHYDROGENASE-RELATED"/>
    <property type="match status" value="1"/>
</dbReference>
<dbReference type="Gene3D" id="3.50.50.60">
    <property type="entry name" value="FAD/NAD(P)-binding domain"/>
    <property type="match status" value="1"/>
</dbReference>
<organism evidence="3 4">
    <name type="scientific">Aromatoleum evansii</name>
    <name type="common">Azoarcus evansii</name>
    <dbReference type="NCBI Taxonomy" id="59406"/>
    <lineage>
        <taxon>Bacteria</taxon>
        <taxon>Pseudomonadati</taxon>
        <taxon>Pseudomonadota</taxon>
        <taxon>Betaproteobacteria</taxon>
        <taxon>Rhodocyclales</taxon>
        <taxon>Rhodocyclaceae</taxon>
        <taxon>Aromatoleum</taxon>
    </lineage>
</organism>
<name>A0ABZ1AHX1_AROEV</name>
<evidence type="ECO:0000259" key="2">
    <source>
        <dbReference type="Pfam" id="PF01266"/>
    </source>
</evidence>
<evidence type="ECO:0000313" key="3">
    <source>
        <dbReference type="EMBL" id="WRL44197.1"/>
    </source>
</evidence>
<feature type="domain" description="FAD dependent oxidoreductase" evidence="2">
    <location>
        <begin position="36"/>
        <end position="399"/>
    </location>
</feature>
<keyword evidence="1 3" id="KW-0560">Oxidoreductase</keyword>
<dbReference type="GO" id="GO:0016491">
    <property type="term" value="F:oxidoreductase activity"/>
    <property type="evidence" value="ECO:0007669"/>
    <property type="project" value="UniProtKB-KW"/>
</dbReference>
<dbReference type="EMBL" id="CP141259">
    <property type="protein sequence ID" value="WRL44197.1"/>
    <property type="molecule type" value="Genomic_DNA"/>
</dbReference>
<dbReference type="SUPFAM" id="SSF51905">
    <property type="entry name" value="FAD/NAD(P)-binding domain"/>
    <property type="match status" value="1"/>
</dbReference>
<dbReference type="EC" id="1.-.-.-" evidence="3"/>
<sequence>MMMKLHLTQPLKRSYWQESISPVDACPVLQGSKNADVAIIGGGFVGLWTALTIKRHEPDCSVVILEQNVCGGGASGRNGGFVMSWWPKIGTLRSFCNPEEALFLGRSAEQAIFELGEFCAQHAIDAHFVQKGWLWTATTPAHVDSWNTTVQACERLGVRPFERLSSSELRRRSGSSVHLAGVFEASNATVQPAALVEGMRRVALESGIRIYEQSGVSHVEPGNTVCLHTSGGELKAKRVVLATNAWSASIPELSRLITPVNSSIVVTQPLGEQFEKIGWTGGESITDSQLMVDYYRTTREGRIAFGKGTGAISYGAQINSVFSEDANSIALTNADLFSTYPGLDRAAVTHGWSGPIDRTYDSLPVFGNLAGQANIFYGIGWSGNGVGPSRLGGRILASLALGRKDEWSECPLVGRKCKTFPPEPFRYFGGTLVRNAVIRKEQAEMRGHQPKALDRLLASLAPAGLEDKS</sequence>
<protein>
    <submittedName>
        <fullName evidence="3">FAD-binding oxidoreductase</fullName>
        <ecNumber evidence="3">1.-.-.-</ecNumber>
    </submittedName>
</protein>
<reference evidence="3 4" key="1">
    <citation type="submission" date="2023-12" db="EMBL/GenBank/DDBJ databases">
        <title>A. evansii MAY27, complete genome.</title>
        <authorList>
            <person name="Wang Y."/>
        </authorList>
    </citation>
    <scope>NUCLEOTIDE SEQUENCE [LARGE SCALE GENOMIC DNA]</scope>
    <source>
        <strain evidence="3 4">MAY27</strain>
    </source>
</reference>
<evidence type="ECO:0000256" key="1">
    <source>
        <dbReference type="ARBA" id="ARBA00023002"/>
    </source>
</evidence>
<dbReference type="Gene3D" id="3.30.9.10">
    <property type="entry name" value="D-Amino Acid Oxidase, subunit A, domain 2"/>
    <property type="match status" value="1"/>
</dbReference>
<accession>A0ABZ1AHX1</accession>
<dbReference type="RefSeq" id="WP_407277651.1">
    <property type="nucleotide sequence ID" value="NZ_CP141259.1"/>
</dbReference>
<keyword evidence="4" id="KW-1185">Reference proteome</keyword>
<gene>
    <name evidence="3" type="ORF">U5817_13355</name>
</gene>
<dbReference type="PANTHER" id="PTHR13847:SF285">
    <property type="entry name" value="FAD DEPENDENT OXIDOREDUCTASE DOMAIN-CONTAINING PROTEIN"/>
    <property type="match status" value="1"/>
</dbReference>
<dbReference type="InterPro" id="IPR006076">
    <property type="entry name" value="FAD-dep_OxRdtase"/>
</dbReference>
<dbReference type="InterPro" id="IPR036188">
    <property type="entry name" value="FAD/NAD-bd_sf"/>
</dbReference>
<dbReference type="Pfam" id="PF01266">
    <property type="entry name" value="DAO"/>
    <property type="match status" value="1"/>
</dbReference>
<evidence type="ECO:0000313" key="4">
    <source>
        <dbReference type="Proteomes" id="UP001626593"/>
    </source>
</evidence>
<dbReference type="Proteomes" id="UP001626593">
    <property type="component" value="Chromosome"/>
</dbReference>
<proteinExistence type="predicted"/>